<dbReference type="Proteomes" id="UP000236311">
    <property type="component" value="Unassembled WGS sequence"/>
</dbReference>
<dbReference type="AlphaFoldDB" id="A0A2K4ZIF3"/>
<dbReference type="SUPFAM" id="SSF55785">
    <property type="entry name" value="PYP-like sensor domain (PAS domain)"/>
    <property type="match status" value="1"/>
</dbReference>
<dbReference type="RefSeq" id="WP_103240295.1">
    <property type="nucleotide sequence ID" value="NZ_JANJZD010000013.1"/>
</dbReference>
<reference evidence="1 2" key="1">
    <citation type="submission" date="2018-01" db="EMBL/GenBank/DDBJ databases">
        <authorList>
            <person name="Gaut B.S."/>
            <person name="Morton B.R."/>
            <person name="Clegg M.T."/>
            <person name="Duvall M.R."/>
        </authorList>
    </citation>
    <scope>NUCLEOTIDE SEQUENCE [LARGE SCALE GENOMIC DNA]</scope>
    <source>
        <strain evidence="1">GP69</strain>
    </source>
</reference>
<name>A0A2K4ZIF3_9FIRM</name>
<dbReference type="Gene3D" id="3.30.450.20">
    <property type="entry name" value="PAS domain"/>
    <property type="match status" value="1"/>
</dbReference>
<gene>
    <name evidence="1" type="ORF">AMURIS_02965</name>
</gene>
<evidence type="ECO:0000313" key="2">
    <source>
        <dbReference type="Proteomes" id="UP000236311"/>
    </source>
</evidence>
<proteinExistence type="predicted"/>
<keyword evidence="2" id="KW-1185">Reference proteome</keyword>
<evidence type="ECO:0008006" key="3">
    <source>
        <dbReference type="Google" id="ProtNLM"/>
    </source>
</evidence>
<dbReference type="InterPro" id="IPR035965">
    <property type="entry name" value="PAS-like_dom_sf"/>
</dbReference>
<protein>
    <recommendedName>
        <fullName evidence="3">PAS fold protein</fullName>
    </recommendedName>
</protein>
<dbReference type="OrthoDB" id="9814390at2"/>
<evidence type="ECO:0000313" key="1">
    <source>
        <dbReference type="EMBL" id="SOY30240.1"/>
    </source>
</evidence>
<sequence length="538" mass="61728">MNSRDYEKILNAMPETGVYVIQEEDHSILYFNKRVQQVCPDIQRSRVCHEVWGGSCKNCPLLTIKSRQESRSISYNALFGGVVDIIATRTLWEDTIPAFVITVTPRIGSYTYRKLLRVDLEEDTYDVLKVDSDIWLTGKEGAHISAQLENLVKNGAIHSEDVVRFTEFIEPNALRNALLTGKKLLTCIYRRRCADGFRWHMMEIIPAFDYTSENQTAIFCVRDVHDMPWSGVESSRSNILNGIDSDIIRRELISDNHSFQMAPILKARYSMMSMVHLDSGQCERLDLTHAPQIQNTLVGDYDHYVALALADYIHPEDTDHYRRTLSLQHLREKATATKEYAEERCQYRMKGTPVRWIEQHVVYIRQGEAVTVNLLGQDITEKKQQEALRLQAMQDRAYIIGSLSSLFFSTYYIDLEHDTFRVVSQLSKIGDILGDEVNCTAALQVYANNFIHSEDREKYLQVMNIQNWLKHLRWWNPYVTVEYRTIPDNPGAGPEEYMRVRATAVLAQTGAGDLPKTVVYVAQNMTESQTQSAGKDAG</sequence>
<dbReference type="EMBL" id="OFSM01000014">
    <property type="protein sequence ID" value="SOY30240.1"/>
    <property type="molecule type" value="Genomic_DNA"/>
</dbReference>
<organism evidence="1 2">
    <name type="scientific">Acetatifactor muris</name>
    <dbReference type="NCBI Taxonomy" id="879566"/>
    <lineage>
        <taxon>Bacteria</taxon>
        <taxon>Bacillati</taxon>
        <taxon>Bacillota</taxon>
        <taxon>Clostridia</taxon>
        <taxon>Lachnospirales</taxon>
        <taxon>Lachnospiraceae</taxon>
        <taxon>Acetatifactor</taxon>
    </lineage>
</organism>
<accession>A0A2K4ZIF3</accession>